<accession>A0ABT2ZKV5</accession>
<feature type="domain" description="DUF6455" evidence="1">
    <location>
        <begin position="22"/>
        <end position="91"/>
    </location>
</feature>
<reference evidence="2 3" key="1">
    <citation type="submission" date="2022-10" db="EMBL/GenBank/DDBJ databases">
        <title>Defluviimonas sp. nov., isolated from ocean surface sediments.</title>
        <authorList>
            <person name="He W."/>
            <person name="Wang L."/>
            <person name="Zhang D.-F."/>
        </authorList>
    </citation>
    <scope>NUCLEOTIDE SEQUENCE [LARGE SCALE GENOMIC DNA]</scope>
    <source>
        <strain evidence="2 3">WL0050</strain>
    </source>
</reference>
<protein>
    <submittedName>
        <fullName evidence="2">DUF6455 family protein</fullName>
    </submittedName>
</protein>
<evidence type="ECO:0000313" key="3">
    <source>
        <dbReference type="Proteomes" id="UP001652564"/>
    </source>
</evidence>
<dbReference type="Pfam" id="PF20056">
    <property type="entry name" value="DUF6455"/>
    <property type="match status" value="1"/>
</dbReference>
<evidence type="ECO:0000259" key="1">
    <source>
        <dbReference type="Pfam" id="PF20056"/>
    </source>
</evidence>
<gene>
    <name evidence="2" type="ORF">OEZ71_05210</name>
</gene>
<name>A0ABT2ZKV5_9RHOB</name>
<comment type="caution">
    <text evidence="2">The sequence shown here is derived from an EMBL/GenBank/DDBJ whole genome shotgun (WGS) entry which is preliminary data.</text>
</comment>
<proteinExistence type="predicted"/>
<keyword evidence="3" id="KW-1185">Reference proteome</keyword>
<organism evidence="2 3">
    <name type="scientific">Albidovulum litorale</name>
    <dbReference type="NCBI Taxonomy" id="2984134"/>
    <lineage>
        <taxon>Bacteria</taxon>
        <taxon>Pseudomonadati</taxon>
        <taxon>Pseudomonadota</taxon>
        <taxon>Alphaproteobacteria</taxon>
        <taxon>Rhodobacterales</taxon>
        <taxon>Paracoccaceae</taxon>
        <taxon>Albidovulum</taxon>
    </lineage>
</organism>
<dbReference type="EMBL" id="JAOWKZ010000001">
    <property type="protein sequence ID" value="MCV2871687.1"/>
    <property type="molecule type" value="Genomic_DNA"/>
</dbReference>
<sequence>MSEVVRFSTRRTGTQPDMPYFLTDAETRRHGVDIGRAVHSGMLTAEDFREILAFCRDCHEGPAIRREPGHDRLADCAPDWCANRAILEGLRGLV</sequence>
<dbReference type="InterPro" id="IPR045601">
    <property type="entry name" value="DUF6455"/>
</dbReference>
<dbReference type="RefSeq" id="WP_263738852.1">
    <property type="nucleotide sequence ID" value="NZ_JAOWKZ010000001.1"/>
</dbReference>
<evidence type="ECO:0000313" key="2">
    <source>
        <dbReference type="EMBL" id="MCV2871687.1"/>
    </source>
</evidence>
<dbReference type="Proteomes" id="UP001652564">
    <property type="component" value="Unassembled WGS sequence"/>
</dbReference>